<feature type="coiled-coil region" evidence="15">
    <location>
        <begin position="304"/>
        <end position="352"/>
    </location>
</feature>
<gene>
    <name evidence="17" type="ORF">BJ684DRAFT_8278</name>
</gene>
<keyword evidence="18" id="KW-1185">Reference proteome</keyword>
<keyword evidence="9 17" id="KW-0378">Hydrolase</keyword>
<name>A0A4P9Y9D0_9FUNG</name>
<dbReference type="SMART" id="SM00382">
    <property type="entry name" value="AAA"/>
    <property type="match status" value="1"/>
</dbReference>
<dbReference type="GO" id="GO:0000722">
    <property type="term" value="P:telomere maintenance via recombination"/>
    <property type="evidence" value="ECO:0007669"/>
    <property type="project" value="TreeGrafter"/>
</dbReference>
<evidence type="ECO:0000256" key="7">
    <source>
        <dbReference type="ARBA" id="ARBA00022723"/>
    </source>
</evidence>
<feature type="coiled-coil region" evidence="15">
    <location>
        <begin position="388"/>
        <end position="436"/>
    </location>
</feature>
<dbReference type="FunFam" id="3.40.50.300:FF:001195">
    <property type="entry name" value="DNA repair protein rad50"/>
    <property type="match status" value="1"/>
</dbReference>
<comment type="catalytic activity">
    <reaction evidence="14">
        <text>ATP + H2O = ADP + phosphate + H(+)</text>
        <dbReference type="Rhea" id="RHEA:13065"/>
        <dbReference type="ChEBI" id="CHEBI:15377"/>
        <dbReference type="ChEBI" id="CHEBI:15378"/>
        <dbReference type="ChEBI" id="CHEBI:30616"/>
        <dbReference type="ChEBI" id="CHEBI:43474"/>
        <dbReference type="ChEBI" id="CHEBI:456216"/>
    </reaction>
</comment>
<comment type="subcellular location">
    <subcellularLocation>
        <location evidence="3">Chromosome</location>
    </subcellularLocation>
    <subcellularLocation>
        <location evidence="2">Nucleus</location>
    </subcellularLocation>
</comment>
<evidence type="ECO:0000259" key="16">
    <source>
        <dbReference type="SMART" id="SM00382"/>
    </source>
</evidence>
<feature type="coiled-coil region" evidence="15">
    <location>
        <begin position="210"/>
        <end position="276"/>
    </location>
</feature>
<dbReference type="GO" id="GO:0030870">
    <property type="term" value="C:Mre11 complex"/>
    <property type="evidence" value="ECO:0007669"/>
    <property type="project" value="TreeGrafter"/>
</dbReference>
<evidence type="ECO:0000256" key="2">
    <source>
        <dbReference type="ARBA" id="ARBA00004123"/>
    </source>
</evidence>
<evidence type="ECO:0000256" key="13">
    <source>
        <dbReference type="ARBA" id="ARBA00023242"/>
    </source>
</evidence>
<evidence type="ECO:0000256" key="14">
    <source>
        <dbReference type="ARBA" id="ARBA00049360"/>
    </source>
</evidence>
<dbReference type="InterPro" id="IPR027417">
    <property type="entry name" value="P-loop_NTPase"/>
</dbReference>
<evidence type="ECO:0000256" key="1">
    <source>
        <dbReference type="ARBA" id="ARBA00001947"/>
    </source>
</evidence>
<keyword evidence="12" id="KW-0234">DNA repair</keyword>
<keyword evidence="7" id="KW-0479">Metal-binding</keyword>
<keyword evidence="8" id="KW-0227">DNA damage</keyword>
<dbReference type="PANTHER" id="PTHR18867">
    <property type="entry name" value="RAD50"/>
    <property type="match status" value="1"/>
</dbReference>
<feature type="domain" description="AAA+ ATPase" evidence="16">
    <location>
        <begin position="26"/>
        <end position="629"/>
    </location>
</feature>
<dbReference type="EMBL" id="KZ987811">
    <property type="protein sequence ID" value="RKP14620.1"/>
    <property type="molecule type" value="Genomic_DNA"/>
</dbReference>
<dbReference type="OrthoDB" id="18797at2759"/>
<dbReference type="Proteomes" id="UP000267251">
    <property type="component" value="Unassembled WGS sequence"/>
</dbReference>
<evidence type="ECO:0000256" key="15">
    <source>
        <dbReference type="SAM" id="Coils"/>
    </source>
</evidence>
<reference evidence="18" key="1">
    <citation type="journal article" date="2018" name="Nat. Microbiol.">
        <title>Leveraging single-cell genomics to expand the fungal tree of life.</title>
        <authorList>
            <person name="Ahrendt S.R."/>
            <person name="Quandt C.A."/>
            <person name="Ciobanu D."/>
            <person name="Clum A."/>
            <person name="Salamov A."/>
            <person name="Andreopoulos B."/>
            <person name="Cheng J.F."/>
            <person name="Woyke T."/>
            <person name="Pelin A."/>
            <person name="Henrissat B."/>
            <person name="Reynolds N.K."/>
            <person name="Benny G.L."/>
            <person name="Smith M.E."/>
            <person name="James T.Y."/>
            <person name="Grigoriev I.V."/>
        </authorList>
    </citation>
    <scope>NUCLEOTIDE SEQUENCE [LARGE SCALE GENOMIC DNA]</scope>
</reference>
<dbReference type="Pfam" id="PF13476">
    <property type="entry name" value="AAA_23"/>
    <property type="match status" value="1"/>
</dbReference>
<evidence type="ECO:0000313" key="17">
    <source>
        <dbReference type="EMBL" id="RKP14620.1"/>
    </source>
</evidence>
<dbReference type="GO" id="GO:0016887">
    <property type="term" value="F:ATP hydrolysis activity"/>
    <property type="evidence" value="ECO:0007669"/>
    <property type="project" value="InterPro"/>
</dbReference>
<dbReference type="GO" id="GO:0000794">
    <property type="term" value="C:condensed nuclear chromosome"/>
    <property type="evidence" value="ECO:0007669"/>
    <property type="project" value="TreeGrafter"/>
</dbReference>
<dbReference type="AlphaFoldDB" id="A0A4P9Y9D0"/>
<evidence type="ECO:0000256" key="8">
    <source>
        <dbReference type="ARBA" id="ARBA00022763"/>
    </source>
</evidence>
<evidence type="ECO:0000256" key="4">
    <source>
        <dbReference type="ARBA" id="ARBA00009439"/>
    </source>
</evidence>
<dbReference type="GO" id="GO:0051880">
    <property type="term" value="F:G-quadruplex DNA binding"/>
    <property type="evidence" value="ECO:0007669"/>
    <property type="project" value="TreeGrafter"/>
</dbReference>
<dbReference type="GO" id="GO:0070192">
    <property type="term" value="P:chromosome organization involved in meiotic cell cycle"/>
    <property type="evidence" value="ECO:0007669"/>
    <property type="project" value="TreeGrafter"/>
</dbReference>
<keyword evidence="10" id="KW-0862">Zinc</keyword>
<dbReference type="InterPro" id="IPR003593">
    <property type="entry name" value="AAA+_ATPase"/>
</dbReference>
<protein>
    <recommendedName>
        <fullName evidence="5">DNA repair protein RAD50</fullName>
    </recommendedName>
</protein>
<evidence type="ECO:0000256" key="3">
    <source>
        <dbReference type="ARBA" id="ARBA00004286"/>
    </source>
</evidence>
<dbReference type="SUPFAM" id="SSF52540">
    <property type="entry name" value="P-loop containing nucleoside triphosphate hydrolases"/>
    <property type="match status" value="1"/>
</dbReference>
<keyword evidence="11 15" id="KW-0175">Coiled coil</keyword>
<dbReference type="GO" id="GO:0007004">
    <property type="term" value="P:telomere maintenance via telomerase"/>
    <property type="evidence" value="ECO:0007669"/>
    <property type="project" value="TreeGrafter"/>
</dbReference>
<evidence type="ECO:0000256" key="9">
    <source>
        <dbReference type="ARBA" id="ARBA00022801"/>
    </source>
</evidence>
<accession>A0A4P9Y9D0</accession>
<keyword evidence="13" id="KW-0539">Nucleus</keyword>
<dbReference type="PANTHER" id="PTHR18867:SF12">
    <property type="entry name" value="DNA REPAIR PROTEIN RAD50"/>
    <property type="match status" value="1"/>
</dbReference>
<keyword evidence="6" id="KW-0158">Chromosome</keyword>
<organism evidence="17 18">
    <name type="scientific">Piptocephalis cylindrospora</name>
    <dbReference type="NCBI Taxonomy" id="1907219"/>
    <lineage>
        <taxon>Eukaryota</taxon>
        <taxon>Fungi</taxon>
        <taxon>Fungi incertae sedis</taxon>
        <taxon>Zoopagomycota</taxon>
        <taxon>Zoopagomycotina</taxon>
        <taxon>Zoopagomycetes</taxon>
        <taxon>Zoopagales</taxon>
        <taxon>Piptocephalidaceae</taxon>
        <taxon>Piptocephalis</taxon>
    </lineage>
</organism>
<dbReference type="GO" id="GO:0006302">
    <property type="term" value="P:double-strand break repair"/>
    <property type="evidence" value="ECO:0007669"/>
    <property type="project" value="InterPro"/>
</dbReference>
<evidence type="ECO:0000256" key="12">
    <source>
        <dbReference type="ARBA" id="ARBA00023204"/>
    </source>
</evidence>
<evidence type="ECO:0000256" key="10">
    <source>
        <dbReference type="ARBA" id="ARBA00022833"/>
    </source>
</evidence>
<dbReference type="GO" id="GO:0003691">
    <property type="term" value="F:double-stranded telomeric DNA binding"/>
    <property type="evidence" value="ECO:0007669"/>
    <property type="project" value="TreeGrafter"/>
</dbReference>
<dbReference type="GO" id="GO:0043047">
    <property type="term" value="F:single-stranded telomeric DNA binding"/>
    <property type="evidence" value="ECO:0007669"/>
    <property type="project" value="TreeGrafter"/>
</dbReference>
<dbReference type="Gene3D" id="3.40.50.300">
    <property type="entry name" value="P-loop containing nucleotide triphosphate hydrolases"/>
    <property type="match status" value="2"/>
</dbReference>
<dbReference type="InterPro" id="IPR038729">
    <property type="entry name" value="Rad50/SbcC_AAA"/>
</dbReference>
<proteinExistence type="inferred from homology"/>
<evidence type="ECO:0000313" key="18">
    <source>
        <dbReference type="Proteomes" id="UP000267251"/>
    </source>
</evidence>
<evidence type="ECO:0000256" key="5">
    <source>
        <dbReference type="ARBA" id="ARBA00017893"/>
    </source>
</evidence>
<dbReference type="FunFam" id="3.40.50.300:FF:000947">
    <property type="entry name" value="DNA repair protein RAD50"/>
    <property type="match status" value="1"/>
</dbReference>
<dbReference type="GO" id="GO:0046872">
    <property type="term" value="F:metal ion binding"/>
    <property type="evidence" value="ECO:0007669"/>
    <property type="project" value="UniProtKB-KW"/>
</dbReference>
<evidence type="ECO:0000256" key="11">
    <source>
        <dbReference type="ARBA" id="ARBA00023054"/>
    </source>
</evidence>
<comment type="cofactor">
    <cofactor evidence="1">
        <name>Zn(2+)</name>
        <dbReference type="ChEBI" id="CHEBI:29105"/>
    </cofactor>
</comment>
<comment type="similarity">
    <text evidence="4">Belongs to the SMC family. RAD50 subfamily.</text>
</comment>
<evidence type="ECO:0000256" key="6">
    <source>
        <dbReference type="ARBA" id="ARBA00022454"/>
    </source>
</evidence>
<sequence length="632" mass="72584">MSSIDKLSIQGIRSFDSHSRAIVQFYTPLTLIVGHNGAGKTTIIEALKYATTGDLPPNSRNGAFIFDPKLAGESEVLAQVKLKFHNVNGRQMVVTRSIQLTKQRTKVSQKTLESLLHAKDPETGEHVSISSRCADLDQALPLQLGVSKAVLDNVIFCHQEESNWPLSEPSILKKKFDEIFAATRYTKALDNIKTLRKEATVEMRLNDQQREFLRVNRRKARKTLRSQEHEHEEDLAERRRELDDLKSQKSRVAGQIHQLQEQSQGVARTMKGLEADLLQLPDRAKEVKSWIDRLQGLLTTSVDLENGRDRLEQIEKQVQSLHQEAEKAETRMAQEAEEIASLEREEMGSRERERNIRDTLRWRDLRKQLQGARDHYGEMVKAMGTTDRSGCQKEMEELQARQQDLMTQRAGLLGEMKQLEDQVARLTRDLEGEYRDVDGKYRRHLIKSRVRQSAAADLDKYALALEKSIMKYHSLKMEEINKVIRELWVNTYQGSDIDTIEIRSESDKPKTGGSSLTRSYNYRVVMIRGETELDLRGRCSAGQRVLTSLIVRLALAESFCVQCGVLALDEPTTNLDRDNIASLAGSLVQIIQHRRQQRNFQLIIITHDEEFMRLLGRSDYADYYWRVSKNSR</sequence>